<organism evidence="3 4">
    <name type="scientific">Pisum sativum</name>
    <name type="common">Garden pea</name>
    <name type="synonym">Lathyrus oleraceus</name>
    <dbReference type="NCBI Taxonomy" id="3888"/>
    <lineage>
        <taxon>Eukaryota</taxon>
        <taxon>Viridiplantae</taxon>
        <taxon>Streptophyta</taxon>
        <taxon>Embryophyta</taxon>
        <taxon>Tracheophyta</taxon>
        <taxon>Spermatophyta</taxon>
        <taxon>Magnoliopsida</taxon>
        <taxon>eudicotyledons</taxon>
        <taxon>Gunneridae</taxon>
        <taxon>Pentapetalae</taxon>
        <taxon>rosids</taxon>
        <taxon>fabids</taxon>
        <taxon>Fabales</taxon>
        <taxon>Fabaceae</taxon>
        <taxon>Papilionoideae</taxon>
        <taxon>50 kb inversion clade</taxon>
        <taxon>NPAAA clade</taxon>
        <taxon>Hologalegina</taxon>
        <taxon>IRL clade</taxon>
        <taxon>Fabeae</taxon>
        <taxon>Lathyrus</taxon>
    </lineage>
</organism>
<dbReference type="Proteomes" id="UP001058974">
    <property type="component" value="Chromosome 3"/>
</dbReference>
<dbReference type="FunFam" id="1.20.1260.60:FF:000002">
    <property type="entry name" value="Vacuolar protein sorting-associated protein IST1"/>
    <property type="match status" value="1"/>
</dbReference>
<dbReference type="EMBL" id="JAMSHJ010000003">
    <property type="protein sequence ID" value="KAI5432453.1"/>
    <property type="molecule type" value="Genomic_DNA"/>
</dbReference>
<reference evidence="3 4" key="1">
    <citation type="journal article" date="2022" name="Nat. Genet.">
        <title>Improved pea reference genome and pan-genome highlight genomic features and evolutionary characteristics.</title>
        <authorList>
            <person name="Yang T."/>
            <person name="Liu R."/>
            <person name="Luo Y."/>
            <person name="Hu S."/>
            <person name="Wang D."/>
            <person name="Wang C."/>
            <person name="Pandey M.K."/>
            <person name="Ge S."/>
            <person name="Xu Q."/>
            <person name="Li N."/>
            <person name="Li G."/>
            <person name="Huang Y."/>
            <person name="Saxena R.K."/>
            <person name="Ji Y."/>
            <person name="Li M."/>
            <person name="Yan X."/>
            <person name="He Y."/>
            <person name="Liu Y."/>
            <person name="Wang X."/>
            <person name="Xiang C."/>
            <person name="Varshney R.K."/>
            <person name="Ding H."/>
            <person name="Gao S."/>
            <person name="Zong X."/>
        </authorList>
    </citation>
    <scope>NUCLEOTIDE SEQUENCE [LARGE SCALE GENOMIC DNA]</scope>
    <source>
        <strain evidence="3 4">cv. Zhongwan 6</strain>
    </source>
</reference>
<feature type="region of interest" description="Disordered" evidence="2">
    <location>
        <begin position="324"/>
        <end position="366"/>
    </location>
</feature>
<dbReference type="PANTHER" id="PTHR12161:SF87">
    <property type="entry name" value="VACUOLAR PROTEIN SORTING-ASSOCIATED PROTEIN IST1-RELATED"/>
    <property type="match status" value="1"/>
</dbReference>
<keyword evidence="4" id="KW-1185">Reference proteome</keyword>
<protein>
    <recommendedName>
        <fullName evidence="5">IST1-like protein</fullName>
    </recommendedName>
</protein>
<comment type="caution">
    <text evidence="3">The sequence shown here is derived from an EMBL/GenBank/DDBJ whole genome shotgun (WGS) entry which is preliminary data.</text>
</comment>
<gene>
    <name evidence="3" type="ORF">KIW84_036259</name>
</gene>
<feature type="compositionally biased region" description="Polar residues" evidence="2">
    <location>
        <begin position="355"/>
        <end position="366"/>
    </location>
</feature>
<feature type="compositionally biased region" description="Basic and acidic residues" evidence="2">
    <location>
        <begin position="334"/>
        <end position="354"/>
    </location>
</feature>
<evidence type="ECO:0008006" key="5">
    <source>
        <dbReference type="Google" id="ProtNLM"/>
    </source>
</evidence>
<dbReference type="OrthoDB" id="29853at2759"/>
<dbReference type="AlphaFoldDB" id="A0A9D4Y644"/>
<dbReference type="InterPro" id="IPR005061">
    <property type="entry name" value="Ist1"/>
</dbReference>
<feature type="region of interest" description="Disordered" evidence="2">
    <location>
        <begin position="191"/>
        <end position="230"/>
    </location>
</feature>
<dbReference type="Gene3D" id="1.20.1260.60">
    <property type="entry name" value="Vacuolar protein sorting-associated protein Ist1"/>
    <property type="match status" value="1"/>
</dbReference>
<sequence>MGLIGKSFASKLKSITLLAISRIAILKNHRKARASYAHNDISQLLKLGYHDQALIRVEHWIVEQNMLDAFVIIEDFCNVLREKAHILENNKECPIDLKEATCSLIFASSRCGNFPELHKIQEIMTSKFGKEFADQSIKLHKNNGVNSKMIQRLSSRYITMEIKMNAMRKYASEIGVTLPFKKDTTLTNKEKLNAGQGQNKLETKNYSSVESVDEHEEDTQHDPDQNVTQDKNLFDVNEEQRRNKNAAEAVLQALELATFEISKYSNHKQKGAVISKRNYSIDLKDESQICQNPREGVITQENARILVSKENANRESDMVGELSSYKSLDEDEDNDHKSEYDEARENEDLSKEKTYPSSQAIRWNPHRSQTNVDVNFMVRRHVNKMQAHHQHLDWKMMSVRTR</sequence>
<evidence type="ECO:0000256" key="1">
    <source>
        <dbReference type="ARBA" id="ARBA00005536"/>
    </source>
</evidence>
<dbReference type="InterPro" id="IPR042277">
    <property type="entry name" value="IST1-like"/>
</dbReference>
<evidence type="ECO:0000256" key="2">
    <source>
        <dbReference type="SAM" id="MobiDB-lite"/>
    </source>
</evidence>
<dbReference type="GO" id="GO:0015031">
    <property type="term" value="P:protein transport"/>
    <property type="evidence" value="ECO:0007669"/>
    <property type="project" value="InterPro"/>
</dbReference>
<dbReference type="Gramene" id="Psat03G0625900-T1">
    <property type="protein sequence ID" value="KAI5432453.1"/>
    <property type="gene ID" value="KIW84_036259"/>
</dbReference>
<dbReference type="PANTHER" id="PTHR12161">
    <property type="entry name" value="IST1 FAMILY MEMBER"/>
    <property type="match status" value="1"/>
</dbReference>
<evidence type="ECO:0000313" key="4">
    <source>
        <dbReference type="Proteomes" id="UP001058974"/>
    </source>
</evidence>
<comment type="similarity">
    <text evidence="1">Belongs to the IST1 family.</text>
</comment>
<accession>A0A9D4Y644</accession>
<feature type="compositionally biased region" description="Polar residues" evidence="2">
    <location>
        <begin position="195"/>
        <end position="206"/>
    </location>
</feature>
<proteinExistence type="inferred from homology"/>
<name>A0A9D4Y644_PEA</name>
<dbReference type="Pfam" id="PF03398">
    <property type="entry name" value="Ist1"/>
    <property type="match status" value="1"/>
</dbReference>
<evidence type="ECO:0000313" key="3">
    <source>
        <dbReference type="EMBL" id="KAI5432453.1"/>
    </source>
</evidence>